<dbReference type="EMBL" id="JAVEPI010000001">
    <property type="protein sequence ID" value="KAK1444175.1"/>
    <property type="molecule type" value="Genomic_DNA"/>
</dbReference>
<evidence type="ECO:0000313" key="2">
    <source>
        <dbReference type="Proteomes" id="UP001230268"/>
    </source>
</evidence>
<protein>
    <submittedName>
        <fullName evidence="1">Uncharacterized protein</fullName>
    </submittedName>
</protein>
<dbReference type="AlphaFoldDB" id="A0AAD8UR62"/>
<organism evidence="1 2">
    <name type="scientific">Babesia gibsoni</name>
    <dbReference type="NCBI Taxonomy" id="33632"/>
    <lineage>
        <taxon>Eukaryota</taxon>
        <taxon>Sar</taxon>
        <taxon>Alveolata</taxon>
        <taxon>Apicomplexa</taxon>
        <taxon>Aconoidasida</taxon>
        <taxon>Piroplasmida</taxon>
        <taxon>Babesiidae</taxon>
        <taxon>Babesia</taxon>
    </lineage>
</organism>
<dbReference type="Proteomes" id="UP001230268">
    <property type="component" value="Unassembled WGS sequence"/>
</dbReference>
<accession>A0AAD8UR62</accession>
<dbReference type="InterPro" id="IPR032157">
    <property type="entry name" value="PAC4"/>
</dbReference>
<keyword evidence="2" id="KW-1185">Reference proteome</keyword>
<gene>
    <name evidence="1" type="ORF">BgAZ_100810</name>
</gene>
<dbReference type="PANTHER" id="PTHR33559">
    <property type="entry name" value="PROTEASOME ASSEMBLY CHAPERONE 4"/>
    <property type="match status" value="1"/>
</dbReference>
<dbReference type="GO" id="GO:0043248">
    <property type="term" value="P:proteasome assembly"/>
    <property type="evidence" value="ECO:0007669"/>
    <property type="project" value="InterPro"/>
</dbReference>
<dbReference type="Pfam" id="PF16093">
    <property type="entry name" value="PAC4"/>
    <property type="match status" value="1"/>
</dbReference>
<dbReference type="PANTHER" id="PTHR33559:SF1">
    <property type="entry name" value="PROTEASOME ASSEMBLY CHAPERONE 4"/>
    <property type="match status" value="1"/>
</dbReference>
<comment type="caution">
    <text evidence="1">The sequence shown here is derived from an EMBL/GenBank/DDBJ whole genome shotgun (WGS) entry which is preliminary data.</text>
</comment>
<proteinExistence type="predicted"/>
<evidence type="ECO:0000313" key="1">
    <source>
        <dbReference type="EMBL" id="KAK1444175.1"/>
    </source>
</evidence>
<reference evidence="1" key="1">
    <citation type="submission" date="2023-08" db="EMBL/GenBank/DDBJ databases">
        <title>Draft sequence of the Babesia gibsoni genome.</title>
        <authorList>
            <person name="Yamagishi J.Y."/>
            <person name="Xuan X.X."/>
        </authorList>
    </citation>
    <scope>NUCLEOTIDE SEQUENCE</scope>
    <source>
        <strain evidence="1">Azabu</strain>
    </source>
</reference>
<sequence>MEIKRSSFSVHDKDFNVMSVDLKNCLYIWIGDETQAFTELHGGFPLSGIKGEDSVVTTMMGDIDATSGDLAKMFAKKFGRAVFVSANLGDNDMETLSAIPTCYSHRASVVTKCSEGYTVGFGEIKPYKQSMSHK</sequence>
<name>A0AAD8UR62_BABGI</name>